<dbReference type="InterPro" id="IPR002575">
    <property type="entry name" value="Aminoglycoside_PTrfase"/>
</dbReference>
<evidence type="ECO:0000256" key="1">
    <source>
        <dbReference type="ARBA" id="ARBA00038240"/>
    </source>
</evidence>
<dbReference type="AlphaFoldDB" id="A0A5J5FTY7"/>
<dbReference type="Gene3D" id="1.10.510.10">
    <property type="entry name" value="Transferase(Phosphotransferase) domain 1"/>
    <property type="match status" value="1"/>
</dbReference>
<comment type="similarity">
    <text evidence="1">Belongs to the pseudomonas-type ThrB family.</text>
</comment>
<dbReference type="Gene3D" id="1.20.1270.170">
    <property type="match status" value="1"/>
</dbReference>
<reference evidence="3 4" key="1">
    <citation type="submission" date="2019-09" db="EMBL/GenBank/DDBJ databases">
        <authorList>
            <person name="Li Y."/>
        </authorList>
    </citation>
    <scope>NUCLEOTIDE SEQUENCE [LARGE SCALE GENOMIC DNA]</scope>
    <source>
        <strain evidence="3 4">L3-3HA</strain>
    </source>
</reference>
<organism evidence="3 4">
    <name type="scientific">Affinibrenneria salicis</name>
    <dbReference type="NCBI Taxonomy" id="2590031"/>
    <lineage>
        <taxon>Bacteria</taxon>
        <taxon>Pseudomonadati</taxon>
        <taxon>Pseudomonadota</taxon>
        <taxon>Gammaproteobacteria</taxon>
        <taxon>Enterobacterales</taxon>
        <taxon>Pectobacteriaceae</taxon>
        <taxon>Affinibrenneria</taxon>
    </lineage>
</organism>
<proteinExistence type="inferred from homology"/>
<dbReference type="RefSeq" id="WP_150436718.1">
    <property type="nucleotide sequence ID" value="NZ_VYKJ01000012.1"/>
</dbReference>
<evidence type="ECO:0000313" key="4">
    <source>
        <dbReference type="Proteomes" id="UP000335415"/>
    </source>
</evidence>
<name>A0A5J5FTY7_9GAMM</name>
<dbReference type="OrthoDB" id="241498at2"/>
<dbReference type="Pfam" id="PF01636">
    <property type="entry name" value="APH"/>
    <property type="match status" value="1"/>
</dbReference>
<protein>
    <submittedName>
        <fullName evidence="3">Phosphotransferase</fullName>
    </submittedName>
</protein>
<evidence type="ECO:0000259" key="2">
    <source>
        <dbReference type="Pfam" id="PF01636"/>
    </source>
</evidence>
<feature type="domain" description="Aminoglycoside phosphotransferase" evidence="2">
    <location>
        <begin position="42"/>
        <end position="282"/>
    </location>
</feature>
<dbReference type="Proteomes" id="UP000335415">
    <property type="component" value="Unassembled WGS sequence"/>
</dbReference>
<dbReference type="GO" id="GO:0019202">
    <property type="term" value="F:amino acid kinase activity"/>
    <property type="evidence" value="ECO:0007669"/>
    <property type="project" value="TreeGrafter"/>
</dbReference>
<keyword evidence="4" id="KW-1185">Reference proteome</keyword>
<dbReference type="PANTHER" id="PTHR21064:SF6">
    <property type="entry name" value="AMINOGLYCOSIDE PHOSPHOTRANSFERASE DOMAIN-CONTAINING PROTEIN"/>
    <property type="match status" value="1"/>
</dbReference>
<dbReference type="PANTHER" id="PTHR21064">
    <property type="entry name" value="AMINOGLYCOSIDE PHOSPHOTRANSFERASE DOMAIN-CONTAINING PROTEIN-RELATED"/>
    <property type="match status" value="1"/>
</dbReference>
<comment type="caution">
    <text evidence="3">The sequence shown here is derived from an EMBL/GenBank/DDBJ whole genome shotgun (WGS) entry which is preliminary data.</text>
</comment>
<accession>A0A5J5FTY7</accession>
<dbReference type="SUPFAM" id="SSF56112">
    <property type="entry name" value="Protein kinase-like (PK-like)"/>
    <property type="match status" value="1"/>
</dbReference>
<dbReference type="InterPro" id="IPR011009">
    <property type="entry name" value="Kinase-like_dom_sf"/>
</dbReference>
<sequence length="346" mass="39565">MRQTTCAPAAPAVWDWHNNIGPLLAYYGLPADSNSTLISFSENATWLVERPDTAHKSIIRLSRPGYRSYAQIASELAWIARVRQFVQSTAAGFSTPAVIANRAGEAITRYRDEYGREQYAVMFEFIAGRQPAVTDLRDVFARLGEISALLHRYTVDDLGPAFSRPDWNIEVAIGVEGMWGCWRHNPEVNGDVWRLFARAEEKLRRELGAWGRGTNQWGLIHGDLRQANQLMTPESLYIIDFDDCGFGWYLYELACSLTLIEHQPETPYYVARWIAAYRRIRPLAATDIALIPALVIMRRLLMVGWFATHQHSFEAEIKRLRACFVDDTVELARRYLTDSYLTDLPE</sequence>
<keyword evidence="3" id="KW-0808">Transferase</keyword>
<dbReference type="InterPro" id="IPR050249">
    <property type="entry name" value="Pseudomonas-type_ThrB"/>
</dbReference>
<gene>
    <name evidence="3" type="ORF">FJU30_19865</name>
</gene>
<evidence type="ECO:0000313" key="3">
    <source>
        <dbReference type="EMBL" id="KAA8996918.1"/>
    </source>
</evidence>
<dbReference type="Gene3D" id="3.30.200.70">
    <property type="match status" value="1"/>
</dbReference>
<dbReference type="EMBL" id="VYKJ01000012">
    <property type="protein sequence ID" value="KAA8996918.1"/>
    <property type="molecule type" value="Genomic_DNA"/>
</dbReference>